<accession>A0AC35F5H8</accession>
<sequence length="336" mass="39412">MTIRKEVNNNNKKQNNVKENEDDERPLLVNYNNKLYDIKKFVSKHPGGRKVLEKVAGSSIDKFMKGEERIMGVKHEHSEAAFEMLERYSLDQSFKKDALIDSNQPVMFEVGNLKEKYWRWIHEPYDGKLRLFKSDFLESLTNTKWWMIPAVWMPLVAYFASNGLNLMYQMFGLSKGLSKGVLLASLLFTMGTLTWTLLEYSLHRGVFHWKPNPTSYNQITFHFALHGLHHKTPMDGDRLVFPPTAALLIIGFFYLFYRTFLPYSIFCCFCSGKLFGYICYDLIHYYLHHGRPRPTTNLHFRKVYHHNHHFKDFDAGYGISTSLWDYIFNTEGSGPL</sequence>
<organism evidence="1 2">
    <name type="scientific">Panagrolaimus sp. PS1159</name>
    <dbReference type="NCBI Taxonomy" id="55785"/>
    <lineage>
        <taxon>Eukaryota</taxon>
        <taxon>Metazoa</taxon>
        <taxon>Ecdysozoa</taxon>
        <taxon>Nematoda</taxon>
        <taxon>Chromadorea</taxon>
        <taxon>Rhabditida</taxon>
        <taxon>Tylenchina</taxon>
        <taxon>Panagrolaimomorpha</taxon>
        <taxon>Panagrolaimoidea</taxon>
        <taxon>Panagrolaimidae</taxon>
        <taxon>Panagrolaimus</taxon>
    </lineage>
</organism>
<proteinExistence type="predicted"/>
<evidence type="ECO:0000313" key="2">
    <source>
        <dbReference type="WBParaSite" id="PS1159_v2.g14097.t2"/>
    </source>
</evidence>
<protein>
    <submittedName>
        <fullName evidence="2">Fatty acid 2-hydroxylase</fullName>
    </submittedName>
</protein>
<name>A0AC35F5H8_9BILA</name>
<dbReference type="Proteomes" id="UP000887580">
    <property type="component" value="Unplaced"/>
</dbReference>
<evidence type="ECO:0000313" key="1">
    <source>
        <dbReference type="Proteomes" id="UP000887580"/>
    </source>
</evidence>
<reference evidence="2" key="1">
    <citation type="submission" date="2022-11" db="UniProtKB">
        <authorList>
            <consortium name="WormBaseParasite"/>
        </authorList>
    </citation>
    <scope>IDENTIFICATION</scope>
</reference>
<dbReference type="WBParaSite" id="PS1159_v2.g14097.t2">
    <property type="protein sequence ID" value="PS1159_v2.g14097.t2"/>
    <property type="gene ID" value="PS1159_v2.g14097"/>
</dbReference>